<gene>
    <name evidence="4" type="ORF">Tci_683811</name>
</gene>
<dbReference type="GO" id="GO:0008270">
    <property type="term" value="F:zinc ion binding"/>
    <property type="evidence" value="ECO:0007669"/>
    <property type="project" value="UniProtKB-KW"/>
</dbReference>
<dbReference type="PROSITE" id="PS50158">
    <property type="entry name" value="ZF_CCHC"/>
    <property type="match status" value="1"/>
</dbReference>
<evidence type="ECO:0000256" key="2">
    <source>
        <dbReference type="SAM" id="MobiDB-lite"/>
    </source>
</evidence>
<dbReference type="PANTHER" id="PTHR35046:SF9">
    <property type="entry name" value="RNA-DIRECTED DNA POLYMERASE"/>
    <property type="match status" value="1"/>
</dbReference>
<dbReference type="AlphaFoldDB" id="A0A699KY26"/>
<name>A0A699KY26_TANCI</name>
<dbReference type="PANTHER" id="PTHR35046">
    <property type="entry name" value="ZINC KNUCKLE (CCHC-TYPE) FAMILY PROTEIN"/>
    <property type="match status" value="1"/>
</dbReference>
<sequence length="274" mass="30868">MSSDEEEGDETLDEFNRGLRRGDRHRTMVGRNVNPRGYNKRQSYRVKAEIPNFVGNLDIGTVLDWLYEVDKFVDIMELLKEEQVKVVAYNLCGGAGAWWQREFLRFQARCNLRETDKQSTASTTTTTSSSKASGSGVDKNKESQPVNSNPYSRPTGAKCFRCGEPRHSSNVCPRRSTYYSVESGNDGLISDDAFQEEDELEYVEPLDGEAKQVTYVVQQTLCSPKVNDSSQRNKSFQTKCLVKEKICSIIIDEGSCKNLVSKALVKAFKLPTEP</sequence>
<evidence type="ECO:0000313" key="4">
    <source>
        <dbReference type="EMBL" id="GFB11840.1"/>
    </source>
</evidence>
<evidence type="ECO:0000256" key="1">
    <source>
        <dbReference type="PROSITE-ProRule" id="PRU00047"/>
    </source>
</evidence>
<comment type="caution">
    <text evidence="4">The sequence shown here is derived from an EMBL/GenBank/DDBJ whole genome shotgun (WGS) entry which is preliminary data.</text>
</comment>
<keyword evidence="1" id="KW-0863">Zinc-finger</keyword>
<feature type="region of interest" description="Disordered" evidence="2">
    <location>
        <begin position="115"/>
        <end position="152"/>
    </location>
</feature>
<accession>A0A699KY26</accession>
<evidence type="ECO:0000259" key="3">
    <source>
        <dbReference type="PROSITE" id="PS50158"/>
    </source>
</evidence>
<dbReference type="EMBL" id="BKCJ010555964">
    <property type="protein sequence ID" value="GFB11840.1"/>
    <property type="molecule type" value="Genomic_DNA"/>
</dbReference>
<dbReference type="GO" id="GO:0003676">
    <property type="term" value="F:nucleic acid binding"/>
    <property type="evidence" value="ECO:0007669"/>
    <property type="project" value="InterPro"/>
</dbReference>
<feature type="non-terminal residue" evidence="4">
    <location>
        <position position="274"/>
    </location>
</feature>
<keyword evidence="1" id="KW-0862">Zinc</keyword>
<dbReference type="InterPro" id="IPR001878">
    <property type="entry name" value="Znf_CCHC"/>
</dbReference>
<protein>
    <submittedName>
        <fullName evidence="4">Zf-CCHC domain-containing protein</fullName>
    </submittedName>
</protein>
<reference evidence="4" key="1">
    <citation type="journal article" date="2019" name="Sci. Rep.">
        <title>Draft genome of Tanacetum cinerariifolium, the natural source of mosquito coil.</title>
        <authorList>
            <person name="Yamashiro T."/>
            <person name="Shiraishi A."/>
            <person name="Satake H."/>
            <person name="Nakayama K."/>
        </authorList>
    </citation>
    <scope>NUCLEOTIDE SEQUENCE</scope>
</reference>
<organism evidence="4">
    <name type="scientific">Tanacetum cinerariifolium</name>
    <name type="common">Dalmatian daisy</name>
    <name type="synonym">Chrysanthemum cinerariifolium</name>
    <dbReference type="NCBI Taxonomy" id="118510"/>
    <lineage>
        <taxon>Eukaryota</taxon>
        <taxon>Viridiplantae</taxon>
        <taxon>Streptophyta</taxon>
        <taxon>Embryophyta</taxon>
        <taxon>Tracheophyta</taxon>
        <taxon>Spermatophyta</taxon>
        <taxon>Magnoliopsida</taxon>
        <taxon>eudicotyledons</taxon>
        <taxon>Gunneridae</taxon>
        <taxon>Pentapetalae</taxon>
        <taxon>asterids</taxon>
        <taxon>campanulids</taxon>
        <taxon>Asterales</taxon>
        <taxon>Asteraceae</taxon>
        <taxon>Asteroideae</taxon>
        <taxon>Anthemideae</taxon>
        <taxon>Anthemidinae</taxon>
        <taxon>Tanacetum</taxon>
    </lineage>
</organism>
<proteinExistence type="predicted"/>
<keyword evidence="1" id="KW-0479">Metal-binding</keyword>
<feature type="compositionally biased region" description="Low complexity" evidence="2">
    <location>
        <begin position="119"/>
        <end position="136"/>
    </location>
</feature>
<feature type="compositionally biased region" description="Polar residues" evidence="2">
    <location>
        <begin position="143"/>
        <end position="152"/>
    </location>
</feature>
<feature type="domain" description="CCHC-type" evidence="3">
    <location>
        <begin position="158"/>
        <end position="174"/>
    </location>
</feature>